<dbReference type="EMBL" id="CP027860">
    <property type="protein sequence ID" value="AVP97878.1"/>
    <property type="molecule type" value="Genomic_DNA"/>
</dbReference>
<reference evidence="2 3" key="1">
    <citation type="submission" date="2018-03" db="EMBL/GenBank/DDBJ databases">
        <title>Ahniella affigens gen. nov., sp. nov., a gammaproteobacterium isolated from sandy soil near a stream.</title>
        <authorList>
            <person name="Ko Y."/>
            <person name="Kim J.-H."/>
        </authorList>
    </citation>
    <scope>NUCLEOTIDE SEQUENCE [LARGE SCALE GENOMIC DNA]</scope>
    <source>
        <strain evidence="2 3">D13</strain>
    </source>
</reference>
<dbReference type="KEGG" id="xba:C7S18_12020"/>
<feature type="transmembrane region" description="Helical" evidence="1">
    <location>
        <begin position="94"/>
        <end position="112"/>
    </location>
</feature>
<evidence type="ECO:0000313" key="3">
    <source>
        <dbReference type="Proteomes" id="UP000241074"/>
    </source>
</evidence>
<evidence type="ECO:0000313" key="2">
    <source>
        <dbReference type="EMBL" id="AVP97878.1"/>
    </source>
</evidence>
<organism evidence="2 3">
    <name type="scientific">Ahniella affigens</name>
    <dbReference type="NCBI Taxonomy" id="2021234"/>
    <lineage>
        <taxon>Bacteria</taxon>
        <taxon>Pseudomonadati</taxon>
        <taxon>Pseudomonadota</taxon>
        <taxon>Gammaproteobacteria</taxon>
        <taxon>Lysobacterales</taxon>
        <taxon>Rhodanobacteraceae</taxon>
        <taxon>Ahniella</taxon>
    </lineage>
</organism>
<protein>
    <submittedName>
        <fullName evidence="2">Uncharacterized protein</fullName>
    </submittedName>
</protein>
<gene>
    <name evidence="2" type="ORF">C7S18_12020</name>
</gene>
<accession>A0A2P1PSQ1</accession>
<evidence type="ECO:0000256" key="1">
    <source>
        <dbReference type="SAM" id="Phobius"/>
    </source>
</evidence>
<dbReference type="Proteomes" id="UP000241074">
    <property type="component" value="Chromosome"/>
</dbReference>
<dbReference type="RefSeq" id="WP_106891798.1">
    <property type="nucleotide sequence ID" value="NZ_CP027860.1"/>
</dbReference>
<dbReference type="AlphaFoldDB" id="A0A2P1PSQ1"/>
<keyword evidence="3" id="KW-1185">Reference proteome</keyword>
<keyword evidence="1" id="KW-0812">Transmembrane</keyword>
<sequence length="233" mass="25887">MRLIDALKQLDWTKPASDPSTNLTLRQHGLMALLAALFAPTWFLVFPDVNPVILVWSGLMSGVVLGILPGLLWQMSDPERRAKVNGRHTIMTLLMAYGCFLPVVMFNAANASRDQKEIDHMKSLRQCGVRAVTFAACGYHQALTDSAVVGSFMRLLADSDPFVRSHENDNLSFTVTLVCANGQFHEYRAGIPNRHPRDLVIHPGEAEMLLRLGAEFVDSEFKSRSQCANCCAR</sequence>
<keyword evidence="1" id="KW-0472">Membrane</keyword>
<proteinExistence type="predicted"/>
<keyword evidence="1" id="KW-1133">Transmembrane helix</keyword>
<feature type="transmembrane region" description="Helical" evidence="1">
    <location>
        <begin position="29"/>
        <end position="47"/>
    </location>
</feature>
<name>A0A2P1PSQ1_9GAMM</name>
<feature type="transmembrane region" description="Helical" evidence="1">
    <location>
        <begin position="53"/>
        <end position="73"/>
    </location>
</feature>
<dbReference type="OrthoDB" id="9792137at2"/>
<reference evidence="2 3" key="2">
    <citation type="submission" date="2018-03" db="EMBL/GenBank/DDBJ databases">
        <authorList>
            <person name="Keele B.F."/>
        </authorList>
    </citation>
    <scope>NUCLEOTIDE SEQUENCE [LARGE SCALE GENOMIC DNA]</scope>
    <source>
        <strain evidence="2 3">D13</strain>
    </source>
</reference>